<dbReference type="Pfam" id="PF04964">
    <property type="entry name" value="Flp_Fap"/>
    <property type="match status" value="1"/>
</dbReference>
<dbReference type="Proteomes" id="UP000295238">
    <property type="component" value="Unassembled WGS sequence"/>
</dbReference>
<feature type="transmembrane region" description="Helical" evidence="1">
    <location>
        <begin position="21"/>
        <end position="38"/>
    </location>
</feature>
<dbReference type="InterPro" id="IPR007047">
    <property type="entry name" value="Flp_Fap"/>
</dbReference>
<evidence type="ECO:0000256" key="1">
    <source>
        <dbReference type="SAM" id="Phobius"/>
    </source>
</evidence>
<organism evidence="2 3">
    <name type="scientific">Rhizobium deserti</name>
    <dbReference type="NCBI Taxonomy" id="2547961"/>
    <lineage>
        <taxon>Bacteria</taxon>
        <taxon>Pseudomonadati</taxon>
        <taxon>Pseudomonadota</taxon>
        <taxon>Alphaproteobacteria</taxon>
        <taxon>Hyphomicrobiales</taxon>
        <taxon>Rhizobiaceae</taxon>
        <taxon>Rhizobium/Agrobacterium group</taxon>
        <taxon>Rhizobium</taxon>
    </lineage>
</organism>
<keyword evidence="3" id="KW-1185">Reference proteome</keyword>
<gene>
    <name evidence="2" type="ORF">E2F50_17340</name>
</gene>
<reference evidence="2 3" key="1">
    <citation type="submission" date="2019-03" db="EMBL/GenBank/DDBJ databases">
        <title>Rhizobium sp. nov., an bacterium isolated from biocrust in Mu Us Desert.</title>
        <authorList>
            <person name="Lixiong L."/>
        </authorList>
    </citation>
    <scope>NUCLEOTIDE SEQUENCE [LARGE SCALE GENOMIC DNA]</scope>
    <source>
        <strain evidence="2 3">SPY-1</strain>
    </source>
</reference>
<evidence type="ECO:0000313" key="2">
    <source>
        <dbReference type="EMBL" id="TDK34595.1"/>
    </source>
</evidence>
<comment type="caution">
    <text evidence="2">The sequence shown here is derived from an EMBL/GenBank/DDBJ whole genome shotgun (WGS) entry which is preliminary data.</text>
</comment>
<keyword evidence="1" id="KW-0472">Membrane</keyword>
<evidence type="ECO:0000313" key="3">
    <source>
        <dbReference type="Proteomes" id="UP000295238"/>
    </source>
</evidence>
<dbReference type="OrthoDB" id="5325135at2"/>
<protein>
    <submittedName>
        <fullName evidence="2">Flp family type IVb pilin</fullName>
    </submittedName>
</protein>
<keyword evidence="1" id="KW-0812">Transmembrane</keyword>
<name>A0A4R5UGK4_9HYPH</name>
<dbReference type="EMBL" id="SMTL01000004">
    <property type="protein sequence ID" value="TDK34595.1"/>
    <property type="molecule type" value="Genomic_DNA"/>
</dbReference>
<dbReference type="AlphaFoldDB" id="A0A4R5UGK4"/>
<accession>A0A4R5UGK4</accession>
<proteinExistence type="predicted"/>
<sequence>MRLLRSFMRDERGATAVEYGLLVSILAVTLATALGNYYDLMNNMFSGVANSFNQTPGASQ</sequence>
<dbReference type="RefSeq" id="WP_133317431.1">
    <property type="nucleotide sequence ID" value="NZ_SMTL01000004.1"/>
</dbReference>
<keyword evidence="1" id="KW-1133">Transmembrane helix</keyword>